<accession>A0A1I0AAE3</accession>
<keyword evidence="3 5" id="KW-1133">Transmembrane helix</keyword>
<dbReference type="AlphaFoldDB" id="A0A1I0AAE3"/>
<feature type="domain" description="Amino acid permease/ SLC12A" evidence="6">
    <location>
        <begin position="48"/>
        <end position="438"/>
    </location>
</feature>
<feature type="transmembrane region" description="Helical" evidence="5">
    <location>
        <begin position="352"/>
        <end position="369"/>
    </location>
</feature>
<gene>
    <name evidence="7" type="ORF">SAMN02583745_00862</name>
</gene>
<feature type="transmembrane region" description="Helical" evidence="5">
    <location>
        <begin position="235"/>
        <end position="258"/>
    </location>
</feature>
<sequence length="478" mass="52754">MTAKHNEPIRLKKTLTLFAMVMMGLAYLQPMTVFDTFGLVQNDSRGHVPTAYIFALIAMLFTAYSYGQMVKRFPSAGSAYTYTQKTVSPHLGFMVGWAAMLDYLLMPMINILLAKLYLHEIMPFIPAWVFVVVLTVLMTGANIYGLKLVSNFNKIIVLVQIGIIVVFTGLMIYKIGTASDLHAQSSNALVTIKPFFSETFDPFLIIGGATILCFSFLGFDGISSLTEETHNARKVVPRAIFLTAFVGGILFIIVSYVLEIFFPYQGLHIPSLGINLPLVSHFSDLSSTQPDIIKLVAGTLVQAIILVFSSVTVIASGLASQAGVSRLMYVMGRDGVLPKSVFGYLHPKFRTPIYNIAIAGALCLIAVNFDADLGYSLIAFGALVAFTFVNISVIAKFYVTEGRRQSFVDTFKYLILPVFGVLTVSSLWFSLDSHAMYLGLGWAGLGFLYMLVLTRGFKNKMPELHEEIDDEESHDKTE</sequence>
<keyword evidence="4 5" id="KW-0472">Membrane</keyword>
<keyword evidence="2 5" id="KW-0812">Transmembrane</keyword>
<dbReference type="InterPro" id="IPR050367">
    <property type="entry name" value="APC_superfamily"/>
</dbReference>
<feature type="transmembrane region" description="Helical" evidence="5">
    <location>
        <begin position="51"/>
        <end position="70"/>
    </location>
</feature>
<feature type="transmembrane region" description="Helical" evidence="5">
    <location>
        <begin position="411"/>
        <end position="429"/>
    </location>
</feature>
<dbReference type="PIRSF" id="PIRSF006060">
    <property type="entry name" value="AA_transporter"/>
    <property type="match status" value="1"/>
</dbReference>
<evidence type="ECO:0000256" key="3">
    <source>
        <dbReference type="ARBA" id="ARBA00022989"/>
    </source>
</evidence>
<dbReference type="EMBL" id="FOHV01000005">
    <property type="protein sequence ID" value="SES91170.1"/>
    <property type="molecule type" value="Genomic_DNA"/>
</dbReference>
<dbReference type="RefSeq" id="WP_093318078.1">
    <property type="nucleotide sequence ID" value="NZ_FOHV01000005.1"/>
</dbReference>
<dbReference type="Proteomes" id="UP000242642">
    <property type="component" value="Unassembled WGS sequence"/>
</dbReference>
<dbReference type="STRING" id="1123402.SAMN02583745_00862"/>
<proteinExistence type="predicted"/>
<evidence type="ECO:0000313" key="8">
    <source>
        <dbReference type="Proteomes" id="UP000242642"/>
    </source>
</evidence>
<dbReference type="PANTHER" id="PTHR42770:SF1">
    <property type="entry name" value="LOW-AFFINITY PUTRESCINE IMPORTER PLAP"/>
    <property type="match status" value="1"/>
</dbReference>
<dbReference type="GO" id="GO:0016020">
    <property type="term" value="C:membrane"/>
    <property type="evidence" value="ECO:0007669"/>
    <property type="project" value="UniProtKB-SubCell"/>
</dbReference>
<dbReference type="InterPro" id="IPR004841">
    <property type="entry name" value="AA-permease/SLC12A_dom"/>
</dbReference>
<keyword evidence="8" id="KW-1185">Reference proteome</keyword>
<evidence type="ECO:0000256" key="1">
    <source>
        <dbReference type="ARBA" id="ARBA00004141"/>
    </source>
</evidence>
<dbReference type="GO" id="GO:0055085">
    <property type="term" value="P:transmembrane transport"/>
    <property type="evidence" value="ECO:0007669"/>
    <property type="project" value="InterPro"/>
</dbReference>
<evidence type="ECO:0000256" key="5">
    <source>
        <dbReference type="SAM" id="Phobius"/>
    </source>
</evidence>
<evidence type="ECO:0000256" key="2">
    <source>
        <dbReference type="ARBA" id="ARBA00022692"/>
    </source>
</evidence>
<feature type="transmembrane region" description="Helical" evidence="5">
    <location>
        <begin position="14"/>
        <end position="31"/>
    </location>
</feature>
<feature type="transmembrane region" description="Helical" evidence="5">
    <location>
        <begin position="91"/>
        <end position="113"/>
    </location>
</feature>
<dbReference type="OrthoDB" id="9804700at2"/>
<dbReference type="Pfam" id="PF00324">
    <property type="entry name" value="AA_permease"/>
    <property type="match status" value="1"/>
</dbReference>
<feature type="transmembrane region" description="Helical" evidence="5">
    <location>
        <begin position="203"/>
        <end position="223"/>
    </location>
</feature>
<feature type="transmembrane region" description="Helical" evidence="5">
    <location>
        <begin position="292"/>
        <end position="319"/>
    </location>
</feature>
<protein>
    <submittedName>
        <fullName evidence="7">Amino acid transporter</fullName>
    </submittedName>
</protein>
<feature type="transmembrane region" description="Helical" evidence="5">
    <location>
        <begin position="375"/>
        <end position="399"/>
    </location>
</feature>
<evidence type="ECO:0000259" key="6">
    <source>
        <dbReference type="Pfam" id="PF00324"/>
    </source>
</evidence>
<reference evidence="8" key="1">
    <citation type="submission" date="2016-10" db="EMBL/GenBank/DDBJ databases">
        <authorList>
            <person name="Varghese N."/>
            <person name="Submissions S."/>
        </authorList>
    </citation>
    <scope>NUCLEOTIDE SEQUENCE [LARGE SCALE GENOMIC DNA]</scope>
    <source>
        <strain evidence="8">DSM 18579</strain>
    </source>
</reference>
<dbReference type="Gene3D" id="1.20.1740.10">
    <property type="entry name" value="Amino acid/polyamine transporter I"/>
    <property type="match status" value="1"/>
</dbReference>
<dbReference type="PANTHER" id="PTHR42770">
    <property type="entry name" value="AMINO ACID TRANSPORTER-RELATED"/>
    <property type="match status" value="1"/>
</dbReference>
<evidence type="ECO:0000313" key="7">
    <source>
        <dbReference type="EMBL" id="SES91170.1"/>
    </source>
</evidence>
<feature type="transmembrane region" description="Helical" evidence="5">
    <location>
        <begin position="125"/>
        <end position="144"/>
    </location>
</feature>
<organism evidence="7 8">
    <name type="scientific">Thorsellia anophelis DSM 18579</name>
    <dbReference type="NCBI Taxonomy" id="1123402"/>
    <lineage>
        <taxon>Bacteria</taxon>
        <taxon>Pseudomonadati</taxon>
        <taxon>Pseudomonadota</taxon>
        <taxon>Gammaproteobacteria</taxon>
        <taxon>Enterobacterales</taxon>
        <taxon>Thorselliaceae</taxon>
        <taxon>Thorsellia</taxon>
    </lineage>
</organism>
<comment type="subcellular location">
    <subcellularLocation>
        <location evidence="1">Membrane</location>
        <topology evidence="1">Multi-pass membrane protein</topology>
    </subcellularLocation>
</comment>
<evidence type="ECO:0000256" key="4">
    <source>
        <dbReference type="ARBA" id="ARBA00023136"/>
    </source>
</evidence>
<name>A0A1I0AAE3_9GAMM</name>
<feature type="transmembrane region" description="Helical" evidence="5">
    <location>
        <begin position="435"/>
        <end position="453"/>
    </location>
</feature>
<feature type="transmembrane region" description="Helical" evidence="5">
    <location>
        <begin position="156"/>
        <end position="176"/>
    </location>
</feature>